<keyword evidence="8" id="KW-0472">Membrane</keyword>
<protein>
    <recommendedName>
        <fullName evidence="10">Voltage-dependent anion-selective channel protein</fullName>
    </recommendedName>
</protein>
<comment type="similarity">
    <text evidence="2">Belongs to the eukaryotic mitochondrial porin (TC 1.B.8.1) family.</text>
</comment>
<evidence type="ECO:0000313" key="11">
    <source>
        <dbReference type="EMBL" id="KAG6429674.1"/>
    </source>
</evidence>
<dbReference type="Gene3D" id="2.40.160.10">
    <property type="entry name" value="Porin"/>
    <property type="match status" value="1"/>
</dbReference>
<dbReference type="EMBL" id="PNBA02000003">
    <property type="protein sequence ID" value="KAG6429674.1"/>
    <property type="molecule type" value="Genomic_DNA"/>
</dbReference>
<evidence type="ECO:0000256" key="8">
    <source>
        <dbReference type="ARBA" id="ARBA00023136"/>
    </source>
</evidence>
<keyword evidence="12" id="KW-1185">Reference proteome</keyword>
<dbReference type="GO" id="GO:0015288">
    <property type="term" value="F:porin activity"/>
    <property type="evidence" value="ECO:0007669"/>
    <property type="project" value="UniProtKB-KW"/>
</dbReference>
<accession>A0A8X9A7K1</accession>
<dbReference type="InterPro" id="IPR023614">
    <property type="entry name" value="Porin_dom_sf"/>
</dbReference>
<dbReference type="GO" id="GO:0005741">
    <property type="term" value="C:mitochondrial outer membrane"/>
    <property type="evidence" value="ECO:0007669"/>
    <property type="project" value="InterPro"/>
</dbReference>
<evidence type="ECO:0000256" key="9">
    <source>
        <dbReference type="ARBA" id="ARBA00054641"/>
    </source>
</evidence>
<evidence type="ECO:0000256" key="6">
    <source>
        <dbReference type="ARBA" id="ARBA00023065"/>
    </source>
</evidence>
<reference evidence="11" key="1">
    <citation type="submission" date="2018-01" db="EMBL/GenBank/DDBJ databases">
        <authorList>
            <person name="Mao J.F."/>
        </authorList>
    </citation>
    <scope>NUCLEOTIDE SEQUENCE</scope>
    <source>
        <strain evidence="11">Huo1</strain>
        <tissue evidence="11">Leaf</tissue>
    </source>
</reference>
<keyword evidence="3" id="KW-0813">Transport</keyword>
<keyword evidence="7" id="KW-0626">Porin</keyword>
<evidence type="ECO:0000256" key="2">
    <source>
        <dbReference type="ARBA" id="ARBA00009624"/>
    </source>
</evidence>
<proteinExistence type="inferred from homology"/>
<comment type="subcellular location">
    <subcellularLocation>
        <location evidence="1">Membrane</location>
    </subcellularLocation>
</comment>
<comment type="caution">
    <text evidence="11">The sequence shown here is derived from an EMBL/GenBank/DDBJ whole genome shotgun (WGS) entry which is preliminary data.</text>
</comment>
<dbReference type="Pfam" id="PF01459">
    <property type="entry name" value="Porin_3"/>
    <property type="match status" value="1"/>
</dbReference>
<dbReference type="CDD" id="cd07306">
    <property type="entry name" value="Porin3_VDAC"/>
    <property type="match status" value="1"/>
</dbReference>
<evidence type="ECO:0000256" key="5">
    <source>
        <dbReference type="ARBA" id="ARBA00022692"/>
    </source>
</evidence>
<gene>
    <name evidence="11" type="ORF">SASPL_107726</name>
</gene>
<dbReference type="InterPro" id="IPR001925">
    <property type="entry name" value="Porin_Euk"/>
</dbReference>
<dbReference type="PANTHER" id="PTHR11743:SF70">
    <property type="entry name" value="GH26960P-RELATED"/>
    <property type="match status" value="1"/>
</dbReference>
<name>A0A8X9A7K1_SALSN</name>
<dbReference type="Proteomes" id="UP000298416">
    <property type="component" value="Unassembled WGS sequence"/>
</dbReference>
<dbReference type="GO" id="GO:0008308">
    <property type="term" value="F:voltage-gated monoatomic anion channel activity"/>
    <property type="evidence" value="ECO:0007669"/>
    <property type="project" value="InterPro"/>
</dbReference>
<evidence type="ECO:0000313" key="12">
    <source>
        <dbReference type="Proteomes" id="UP000298416"/>
    </source>
</evidence>
<keyword evidence="5" id="KW-0812">Transmembrane</keyword>
<dbReference type="InterPro" id="IPR027246">
    <property type="entry name" value="Porin_Euk/Tom40"/>
</dbReference>
<evidence type="ECO:0000256" key="4">
    <source>
        <dbReference type="ARBA" id="ARBA00022452"/>
    </source>
</evidence>
<keyword evidence="4" id="KW-1134">Transmembrane beta strand</keyword>
<dbReference type="PANTHER" id="PTHR11743">
    <property type="entry name" value="VOLTAGE-DEPENDENT ANION-SELECTIVE CHANNEL"/>
    <property type="match status" value="1"/>
</dbReference>
<keyword evidence="6" id="KW-0406">Ion transport</keyword>
<dbReference type="PROSITE" id="PS00558">
    <property type="entry name" value="EUKARYOTIC_PORIN"/>
    <property type="match status" value="1"/>
</dbReference>
<organism evidence="11">
    <name type="scientific">Salvia splendens</name>
    <name type="common">Scarlet sage</name>
    <dbReference type="NCBI Taxonomy" id="180675"/>
    <lineage>
        <taxon>Eukaryota</taxon>
        <taxon>Viridiplantae</taxon>
        <taxon>Streptophyta</taxon>
        <taxon>Embryophyta</taxon>
        <taxon>Tracheophyta</taxon>
        <taxon>Spermatophyta</taxon>
        <taxon>Magnoliopsida</taxon>
        <taxon>eudicotyledons</taxon>
        <taxon>Gunneridae</taxon>
        <taxon>Pentapetalae</taxon>
        <taxon>asterids</taxon>
        <taxon>lamiids</taxon>
        <taxon>Lamiales</taxon>
        <taxon>Lamiaceae</taxon>
        <taxon>Nepetoideae</taxon>
        <taxon>Mentheae</taxon>
        <taxon>Salviinae</taxon>
        <taxon>Salvia</taxon>
        <taxon>Salvia subgen. Calosphace</taxon>
        <taxon>core Calosphace</taxon>
    </lineage>
</organism>
<sequence>MFPPPDLDSLQQTDTGSGFLNHIDYHVYTTITVDEPAPGVKAIFRFIAPDQKSGKVELQYLHEYAGISTSLGLTAKPIVNFSGVAGSNNATFGTDVSFDTASGNFVKYNAGISYTTTDLVASLILNDKGETITASYFHTVSPLTNTAVGAELTHSFTTNENTLTIGTQHALDPLTSLKGRVNNYGKASALMQHEWRPKSLVTISGEVDTRAIEKSAKIGLAIALKP</sequence>
<reference evidence="11" key="2">
    <citation type="submission" date="2020-08" db="EMBL/GenBank/DDBJ databases">
        <title>Plant Genome Project.</title>
        <authorList>
            <person name="Zhang R.-G."/>
        </authorList>
    </citation>
    <scope>NUCLEOTIDE SEQUENCE</scope>
    <source>
        <strain evidence="11">Huo1</strain>
        <tissue evidence="11">Leaf</tissue>
    </source>
</reference>
<evidence type="ECO:0000256" key="10">
    <source>
        <dbReference type="ARBA" id="ARBA00082427"/>
    </source>
</evidence>
<evidence type="ECO:0000256" key="3">
    <source>
        <dbReference type="ARBA" id="ARBA00022448"/>
    </source>
</evidence>
<evidence type="ECO:0000256" key="1">
    <source>
        <dbReference type="ARBA" id="ARBA00004370"/>
    </source>
</evidence>
<comment type="function">
    <text evidence="9">Forms a channel through the cell membrane that allows diffusion of small hydrophilic molecules. The channel adopts an open conformation at low or zero membrane potential and a closed conformation at potentials above 30-40 mV. The open state has a weak anion selectivity whereas the closed state is cation-selective.</text>
</comment>
<dbReference type="GO" id="GO:0046930">
    <property type="term" value="C:pore complex"/>
    <property type="evidence" value="ECO:0007669"/>
    <property type="project" value="UniProtKB-KW"/>
</dbReference>
<dbReference type="AlphaFoldDB" id="A0A8X9A7K1"/>
<evidence type="ECO:0000256" key="7">
    <source>
        <dbReference type="ARBA" id="ARBA00023114"/>
    </source>
</evidence>
<dbReference type="FunFam" id="2.40.160.10:FF:000003">
    <property type="entry name" value="Outer mitochondrial membrane protein porin"/>
    <property type="match status" value="1"/>
</dbReference>